<protein>
    <submittedName>
        <fullName evidence="1">Uncharacterized protein</fullName>
    </submittedName>
</protein>
<dbReference type="AlphaFoldDB" id="A0A165YD42"/>
<evidence type="ECO:0000313" key="1">
    <source>
        <dbReference type="EMBL" id="WOG98026.1"/>
    </source>
</evidence>
<reference evidence="1" key="2">
    <citation type="submission" date="2022-03" db="EMBL/GenBank/DDBJ databases">
        <title>Draft title - Genomic analysis of global carrot germplasm unveils the trajectory of domestication and the origin of high carotenoid orange carrot.</title>
        <authorList>
            <person name="Iorizzo M."/>
            <person name="Ellison S."/>
            <person name="Senalik D."/>
            <person name="Macko-Podgorni A."/>
            <person name="Grzebelus D."/>
            <person name="Bostan H."/>
            <person name="Rolling W."/>
            <person name="Curaba J."/>
            <person name="Simon P."/>
        </authorList>
    </citation>
    <scope>NUCLEOTIDE SEQUENCE</scope>
    <source>
        <tissue evidence="1">Leaf</tissue>
    </source>
</reference>
<organism evidence="1 2">
    <name type="scientific">Daucus carota subsp. sativus</name>
    <name type="common">Carrot</name>
    <dbReference type="NCBI Taxonomy" id="79200"/>
    <lineage>
        <taxon>Eukaryota</taxon>
        <taxon>Viridiplantae</taxon>
        <taxon>Streptophyta</taxon>
        <taxon>Embryophyta</taxon>
        <taxon>Tracheophyta</taxon>
        <taxon>Spermatophyta</taxon>
        <taxon>Magnoliopsida</taxon>
        <taxon>eudicotyledons</taxon>
        <taxon>Gunneridae</taxon>
        <taxon>Pentapetalae</taxon>
        <taxon>asterids</taxon>
        <taxon>campanulids</taxon>
        <taxon>Apiales</taxon>
        <taxon>Apiaceae</taxon>
        <taxon>Apioideae</taxon>
        <taxon>Scandiceae</taxon>
        <taxon>Daucinae</taxon>
        <taxon>Daucus</taxon>
        <taxon>Daucus sect. Daucus</taxon>
    </lineage>
</organism>
<gene>
    <name evidence="1" type="ORF">DCAR_0417367</name>
</gene>
<accession>A0A165YD42</accession>
<sequence>MGKGRTWACFSLLLLLMLLQIQIATCCRHEDDKRFKVEAQADSKMTSSPAADGDNHVDINGVLFVEGNPCYKDGDDIYDADERRINTGANPLHNR</sequence>
<evidence type="ECO:0000313" key="2">
    <source>
        <dbReference type="Proteomes" id="UP000077755"/>
    </source>
</evidence>
<proteinExistence type="predicted"/>
<reference evidence="1" key="1">
    <citation type="journal article" date="2016" name="Nat. Genet.">
        <title>A high-quality carrot genome assembly provides new insights into carotenoid accumulation and asterid genome evolution.</title>
        <authorList>
            <person name="Iorizzo M."/>
            <person name="Ellison S."/>
            <person name="Senalik D."/>
            <person name="Zeng P."/>
            <person name="Satapoomin P."/>
            <person name="Huang J."/>
            <person name="Bowman M."/>
            <person name="Iovene M."/>
            <person name="Sanseverino W."/>
            <person name="Cavagnaro P."/>
            <person name="Yildiz M."/>
            <person name="Macko-Podgorni A."/>
            <person name="Moranska E."/>
            <person name="Grzebelus E."/>
            <person name="Grzebelus D."/>
            <person name="Ashrafi H."/>
            <person name="Zheng Z."/>
            <person name="Cheng S."/>
            <person name="Spooner D."/>
            <person name="Van Deynze A."/>
            <person name="Simon P."/>
        </authorList>
    </citation>
    <scope>NUCLEOTIDE SEQUENCE</scope>
    <source>
        <tissue evidence="1">Leaf</tissue>
    </source>
</reference>
<dbReference type="Proteomes" id="UP000077755">
    <property type="component" value="Chromosome 4"/>
</dbReference>
<keyword evidence="2" id="KW-1185">Reference proteome</keyword>
<dbReference type="EMBL" id="CP093346">
    <property type="protein sequence ID" value="WOG98026.1"/>
    <property type="molecule type" value="Genomic_DNA"/>
</dbReference>
<dbReference type="Gramene" id="KZM98989">
    <property type="protein sequence ID" value="KZM98989"/>
    <property type="gene ID" value="DCAR_013649"/>
</dbReference>
<name>A0A165YD42_DAUCS</name>